<dbReference type="InterPro" id="IPR029058">
    <property type="entry name" value="AB_hydrolase_fold"/>
</dbReference>
<keyword evidence="2" id="KW-0596">Phosphopantetheine</keyword>
<dbReference type="CDD" id="cd05930">
    <property type="entry name" value="A_NRPS"/>
    <property type="match status" value="1"/>
</dbReference>
<dbReference type="SMART" id="SM00824">
    <property type="entry name" value="PKS_TE"/>
    <property type="match status" value="1"/>
</dbReference>
<dbReference type="PROSITE" id="PS00455">
    <property type="entry name" value="AMP_BINDING"/>
    <property type="match status" value="3"/>
</dbReference>
<dbReference type="EMBL" id="JBEOZY010000030">
    <property type="protein sequence ID" value="MER6167721.1"/>
    <property type="molecule type" value="Genomic_DNA"/>
</dbReference>
<dbReference type="Gene3D" id="3.40.50.12780">
    <property type="entry name" value="N-terminal domain of ligase-like"/>
    <property type="match status" value="1"/>
</dbReference>
<feature type="compositionally biased region" description="Low complexity" evidence="4">
    <location>
        <begin position="4425"/>
        <end position="4436"/>
    </location>
</feature>
<comment type="caution">
    <text evidence="6">The sequence shown here is derived from an EMBL/GenBank/DDBJ whole genome shotgun (WGS) entry which is preliminary data.</text>
</comment>
<dbReference type="Gene3D" id="3.30.559.30">
    <property type="entry name" value="Nonribosomal peptide synthetase, condensation domain"/>
    <property type="match status" value="4"/>
</dbReference>
<evidence type="ECO:0000256" key="1">
    <source>
        <dbReference type="ARBA" id="ARBA00001957"/>
    </source>
</evidence>
<dbReference type="Gene3D" id="3.30.559.10">
    <property type="entry name" value="Chloramphenicol acetyltransferase-like domain"/>
    <property type="match status" value="4"/>
</dbReference>
<name>A0ABV1T185_9ACTN</name>
<dbReference type="InterPro" id="IPR000873">
    <property type="entry name" value="AMP-dep_synth/lig_dom"/>
</dbReference>
<dbReference type="InterPro" id="IPR020845">
    <property type="entry name" value="AMP-binding_CS"/>
</dbReference>
<evidence type="ECO:0000259" key="5">
    <source>
        <dbReference type="PROSITE" id="PS50075"/>
    </source>
</evidence>
<comment type="cofactor">
    <cofactor evidence="1">
        <name>pantetheine 4'-phosphate</name>
        <dbReference type="ChEBI" id="CHEBI:47942"/>
    </cofactor>
</comment>
<dbReference type="Pfam" id="PF00501">
    <property type="entry name" value="AMP-binding"/>
    <property type="match status" value="4"/>
</dbReference>
<dbReference type="Proteomes" id="UP001496720">
    <property type="component" value="Unassembled WGS sequence"/>
</dbReference>
<dbReference type="InterPro" id="IPR020802">
    <property type="entry name" value="TesA-like"/>
</dbReference>
<dbReference type="InterPro" id="IPR036736">
    <property type="entry name" value="ACP-like_sf"/>
</dbReference>
<feature type="domain" description="Carrier" evidence="5">
    <location>
        <begin position="3139"/>
        <end position="3213"/>
    </location>
</feature>
<dbReference type="InterPro" id="IPR006162">
    <property type="entry name" value="Ppantetheine_attach_site"/>
</dbReference>
<dbReference type="CDD" id="cd12117">
    <property type="entry name" value="A_NRPS_Srf_like"/>
    <property type="match status" value="1"/>
</dbReference>
<keyword evidence="3" id="KW-0597">Phosphoprotein</keyword>
<evidence type="ECO:0000313" key="7">
    <source>
        <dbReference type="Proteomes" id="UP001496720"/>
    </source>
</evidence>
<keyword evidence="7" id="KW-1185">Reference proteome</keyword>
<dbReference type="Gene3D" id="2.30.38.10">
    <property type="entry name" value="Luciferase, Domain 3"/>
    <property type="match status" value="3"/>
</dbReference>
<dbReference type="Gene3D" id="3.30.300.30">
    <property type="match status" value="4"/>
</dbReference>
<dbReference type="CDD" id="cd19540">
    <property type="entry name" value="LCL_NRPS-like"/>
    <property type="match status" value="1"/>
</dbReference>
<dbReference type="SUPFAM" id="SSF52777">
    <property type="entry name" value="CoA-dependent acyltransferases"/>
    <property type="match status" value="8"/>
</dbReference>
<dbReference type="InterPro" id="IPR020806">
    <property type="entry name" value="PKS_PP-bd"/>
</dbReference>
<dbReference type="Gene3D" id="3.40.50.980">
    <property type="match status" value="6"/>
</dbReference>
<dbReference type="SUPFAM" id="SSF47336">
    <property type="entry name" value="ACP-like"/>
    <property type="match status" value="4"/>
</dbReference>
<dbReference type="SUPFAM" id="SSF56801">
    <property type="entry name" value="Acetyl-CoA synthetase-like"/>
    <property type="match status" value="4"/>
</dbReference>
<feature type="region of interest" description="Disordered" evidence="4">
    <location>
        <begin position="4419"/>
        <end position="4454"/>
    </location>
</feature>
<feature type="domain" description="Carrier" evidence="5">
    <location>
        <begin position="980"/>
        <end position="1054"/>
    </location>
</feature>
<dbReference type="PANTHER" id="PTHR45527:SF14">
    <property type="entry name" value="PLIPASTATIN SYNTHASE SUBUNIT B"/>
    <property type="match status" value="1"/>
</dbReference>
<dbReference type="Pfam" id="PF00668">
    <property type="entry name" value="Condensation"/>
    <property type="match status" value="4"/>
</dbReference>
<dbReference type="InterPro" id="IPR045851">
    <property type="entry name" value="AMP-bd_C_sf"/>
</dbReference>
<accession>A0ABV1T185</accession>
<dbReference type="PANTHER" id="PTHR45527">
    <property type="entry name" value="NONRIBOSOMAL PEPTIDE SYNTHETASE"/>
    <property type="match status" value="1"/>
</dbReference>
<evidence type="ECO:0000256" key="4">
    <source>
        <dbReference type="SAM" id="MobiDB-lite"/>
    </source>
</evidence>
<dbReference type="SUPFAM" id="SSF53474">
    <property type="entry name" value="alpha/beta-Hydrolases"/>
    <property type="match status" value="1"/>
</dbReference>
<dbReference type="SMART" id="SM00823">
    <property type="entry name" value="PKS_PP"/>
    <property type="match status" value="4"/>
</dbReference>
<gene>
    <name evidence="6" type="ORF">ABT188_24765</name>
</gene>
<dbReference type="PROSITE" id="PS00012">
    <property type="entry name" value="PHOSPHOPANTETHEINE"/>
    <property type="match status" value="3"/>
</dbReference>
<dbReference type="Gene3D" id="1.10.1200.10">
    <property type="entry name" value="ACP-like"/>
    <property type="match status" value="2"/>
</dbReference>
<organism evidence="6 7">
    <name type="scientific">Streptomyces violaceorubidus</name>
    <dbReference type="NCBI Taxonomy" id="284042"/>
    <lineage>
        <taxon>Bacteria</taxon>
        <taxon>Bacillati</taxon>
        <taxon>Actinomycetota</taxon>
        <taxon>Actinomycetes</taxon>
        <taxon>Kitasatosporales</taxon>
        <taxon>Streptomycetaceae</taxon>
        <taxon>Streptomyces</taxon>
    </lineage>
</organism>
<dbReference type="PROSITE" id="PS50075">
    <property type="entry name" value="CARRIER"/>
    <property type="match status" value="4"/>
</dbReference>
<dbReference type="Pfam" id="PF00550">
    <property type="entry name" value="PP-binding"/>
    <property type="match status" value="4"/>
</dbReference>
<evidence type="ECO:0000256" key="3">
    <source>
        <dbReference type="ARBA" id="ARBA00022553"/>
    </source>
</evidence>
<dbReference type="RefSeq" id="WP_352149155.1">
    <property type="nucleotide sequence ID" value="NZ_JBEOZY010000030.1"/>
</dbReference>
<sequence>MAEYTGGRWPLTAGQLGIWNAQQLEPRSAAYNIAEYVEFEGALDVDLFLSALSRLVEEADLAHVRFEIAEDGSVAQRFAPDPQWRPVFLDLRGEAEPRAAAQAWMRQDVGRPVDLLKGPLFTQALLAVGDGRHLWYQRVHHIIGDGYSGSLMVRRCADIYTALVQGTPVEEGAFPSSVRLIEDDARYRTSARFQADREFWSEAFADLPALPDLPTVDAHSGSAPLDGPARWSEEIAPGTAEGLRALARELRTGLSAVLIAAAALSTGARTGCDEVVLGIPVLGRKGRVQLTTPGMMSNILPVRFRLRPDRTVAELVRDVSRTLRAALRHDRYRYEDIVRDLRLVGRAPLFSAVVNVMLFDHDTRFGDIPVRVRGLSGGEFHDLSLTVRESRPGAPVTVTVEARAAASATERGERAAEYFRSALRMLAGAGPGDLVGRWEPLGDAERKRLLAWGTGPAHEVPAATLAGLFEAQAARTPHATALVFEDTRLTYAELNTRANRLARHLLTHGAAPGNHVAVLLPRSPHLVTALLAITKTGAAYLPLDPHHPTDRITQLLHDTTPTTTLTTNHTTPTLPTNHPHLNLDHPTTHTHLTTQPDHNLTDHDRHIPLHPTHPAYVIHTSGSTGQPKGVAVPHSGVVNRLAWMQDMFGLGTSDRVVQKTPVSFDVSVWEFFWPLTQGATLVVARPDGHRDPDYLAGLIEREGVTVAHFVPSMLHAFTAAAETSGRSLPSLRAVVSSGEALSAPLRDRFLARFGVPLHNLYGPTEATVDVTAWTCRPDGGRAATVPLGRPVWNTRAYVLDGWLRPVPAGTAGELYLAGVQLALGYHGRPGLTAERFVADPFGAPGERMYRTGDLARWDSEGLLEYLGRTDDQVKVRGVRIEPGEIEAALLARPDVLEAVVVVREDQPGDQRLVAYVVPVGDVDAVDVPALRSHAAAVLPEHLVPSAFEVLDALPVTVNGKRDRAALPAPAPASWGTTGRGPATEREEVLCALFAEVLGVPAVGVDDDFFALGGHSLLAVTLVERAREHGISLDVRTLFTAPTVAKAAAAAGEEPRPAESAGEGIPVGTTRITSRMVPLAGLTDEEIERVVAAVPGGAGNIADIYPLAPLQEGVFFHSVLEGEGPDPYVLPVVLVADGRARLDAFLAAVQRVVDRHDVLRTSFVWEGVREPVQVVSRAAVLEVEETRWPVGALDEQDAVERLLAACPPRMDLARAPLVRARVTREPGGDRWWLLLRVHHLVQDHTALDVLLGEIAAFLDGREDGLPEPLPFRDFVARARLGTPREEHERFFARLLGDVTEPTAPFGVLDVHGDGRAVAEARLPLEDTVARRLRGRARRLGLSPAVLFHVAWARVVAAVSGRDDVVFGTVLFGRMHAGAGSDRVPGLFINTLPARVDIAAVSVAEAVEGMRRQLAELLPHEHAPLALAQQAAGVAARTPLFTSLLNYRHGGGRETDFPLEGIEFRQAFERTNYPVGMNVEDTGDGFHLVAQTSVPAGPDAVAALLATAVEGLVTALESAPTTALRRVGVLDDTRLRYVLRTLNDTAHEVPAATLAGLFEAQAARTPHATALVFEDTRLTYAELNTRANRLARHLLTHGAAPGNHVAVLLPRSPHLVTALLAITKTGAAYLPLDPHHPTDRITQLLHDTTPTTTLTTNHTTPTLPTNHPHLNLDHPTTHTHLTTQPDHNLTDHDRHTPLHPTHPAYVIHTSGSTGQPKGVVVSHRAVCHYLAWAAHTYPGLSGSALLHSSVAFDLTVTALFGTLTRGGTLYGGDLRHTPPAGRTPTFLKATPSHLALLPGGEAGSLPSGELVLGGEGLHGEQLDRLRATRPEVTVVNEYGPTEAAVGCVAFGVRAADAPAEGGVPIGRPVWNTRVYVLDGGLCPVPVGAAGELYLAGAQLAQGYLGRPGLTAERFVACPFGTPGERMYRTGDLVRWRADGLLEYLGRTDDQVKVRGFRIEPGEIEAALLAHPDVIAAAAVVRGDDRPGDGRIIAYAVPARDSGAVRDSELRAHVARKLPAHMVPAAVVVLDALPLTANGKLDRRALPEPDFASRTSQDGPRTALEEILCAAFADLLGLPRVGVHDSFFDLGGHSLLATRLAGRVRAATGAELPLADVFSHPTVAGLAARLAGSDASRRPPLERRPRPAHVPLSPAQRRLWFLGQLEGPSATYNVTAAMRLEGALDVQVLHAALRDVMERHETLRTVIETVAGEPRQRLLPVSACAGVLTVEPGPFGDAELAVRIEAAASHRFDLAREAPLRVGLLGAGADAWVLVLNVHHVASDGWSMSVLAHDVSVAYRARAEGRGPDWPELPVRYADYARWQSRLLDAGDGPDSVRHRQLAYWRTVLTGSPRETPLPLDRARRATAGHEGASVAIRVSASTHRRLAALARSHDVTPFMILQAALAVLLSRLGGGHDLPVGTVVAGRTDEKLDLLAGPFINTLVLRHDLSGGPSFSRLLSRTRDVVLGALAHQELPFEDLVEDLSPERSTAVHPLFQVMLLLQNHAEAVVGLPGVTARAVPTGHTPAKLDLTFEFTEVSDDGGAAGLAGTLTYATELFTEASAQLLGERFAHVLDLLTGDPGLRIDEVDLLLARERDRLLGTPPADAPGAPPTSTLHAMVERQAALRPDAVAVAHDGRALTYRELNGRANRLARLLIDRGAGPGDLVGVALDRSEDLVVAALAVLKAGAAYLPLDPGYPAERIAYTLRDAGAALVVTHSATAASLPERDGTVRVVLDDAATVGFLAAADGSDITDTERPTPLTAAHPAYAIYTSGSTGRPKGVLVTHANVAALLRATRDTFHFTGEDVWAWFHSFAFDFSVWEIWGALVHGGRLVVVPFDVSRSPRDLLRLLARERVTVLNQTPSAFHQLDAADSADPRTGERLRLRLVIFGGEALDTARLAAWYDRHAPDAVRLVNMYGITETTVHVTHVTLTADAVGRTAHGSGIGRPVPGVRAYVLDARMRPLPPGAAGELYVGGSGVALGYLGRPALTAGRFLADPFGRPGDRMYRTGDLARWNAAGELEYLGRSDDQVKIRGFRIEPGEIETALASHPAVAQAAVLVREGHDGDRRLVAYAVLDPAAAGATGRTLRTHLERLLPAYMVPSVTVVEELRLTVNGKLDREALPLPVPEPESGGHAADGPRDATEELLCAVFADVLGVATVGIHDSFFELGGHSLAAVTLTERLREQGLAVDIRSLFVSPTVAGLAAASTPSADAQESDPGSPPPADLKAAVARRTPGGPANMADVYPLAPLQEGIFFHSLLSTDGGSDVYVLPTVLAFDTRDRRSDFLAALQRVVDRHDILRTAVVWEGLAEPVQVVVRRAVVPVREVPLPDGGADVVGELLTAAGSRMPLGQAPLLRVTMSREPVDGRWPVLVQVHHLIQDHTGLDVLIGEIAAVMKGREELLPVPVPFREFVVRARRHPLREEHEAFFRALLADVTEPTAPFGLVDVRGDGSTVRDASRAVDPVLAGQVRQTARELGVSPAVLFHVAFARLVAATSALQDVVFGTLLFGRLRGGEGADRVPGLFINTLPVRVDTAAHGVHEAVAGMRRSLAELLAHEHAPLAVAQRASGLPPQSPLFTSLFNYRYSSPPGSGPVLEGARVLFSRERNNYPLTVSVDDFTTGFSVAVQAVDSVDADLVGALLENTVGALVAALRDDPGLPLRELPVLGAAERGHVLTAVPGPRADTAAEARAAVSVPALFERYAAAAPDRPALIHRGVQWTYGDLNTRANRLARVLVRHGVGPERLVAVALDSSPLLVVALLAVLKAGGAYLPVDPAYPAERIAYMAGDARPVLLLTTADTRAGLPDLDVPSLDLDDSGTPATTPRDGLAASGAPATVPGDDLTDRDRTSPLVAGHPAYVVYTSGSTGRPKGTTVPHGAVLDLVAPADHVTLAPGDTVAQLASVSFDAATFEIWGALLNGARLALPADRRMGPAELKEFLADHRVTVCWLTAGLFHEMVDADPEIFRPVRHLLAGGDVLSVSHCRALLDRLPHLRLTNGYGPTENTTFSTAHTVRPEDLDDATGVPIGRPLPGSRAYVLDARLELCPPGVAGELYVAGTGLARAYLNRPGLTAHRFVADPYGRPGERMYRTGDLARWGREGQLEFLGRADRQVKIRGYRVEPGEVESALLSLARVRQAAVTVRQDGPAGRLLAAYVVPAPGGNLTEERVRAELSALLPAHMIPATLTVLDALPLTANGKVDRDALPSLGPAAREPSGEPRTAREELLCALFAEVLGIPRAGIHDSFFELGGHSLLVARLVTVIRERLHVDVPFRALFTAPTVAELAPRLGPSTQWEAFRTVLPLRATGEDSPLFCVHPLAGLSWAYAPLARHVPASVPLYGLQARGFYDQAPLPGSLREMAAQYLQEMRRIQPDGPYHLLGWSLGGVIAQEIAVQLQEAGERTASLVLLDSFPSLETERRNQGAAGPDPAADPIGPGPGPASDESARNPAGDGFRLENLDDYIRANPVQLTDEEFAIARRIILNNGHLYLTHTPRRYEGDAFLVVATADKPPSVDPVGDWAPAITGHIEELRVDCGHHDIVFPEHLERIWAAVSAYDRDGRSR</sequence>
<dbReference type="InterPro" id="IPR023213">
    <property type="entry name" value="CAT-like_dom_sf"/>
</dbReference>
<feature type="domain" description="Carrier" evidence="5">
    <location>
        <begin position="2056"/>
        <end position="2131"/>
    </location>
</feature>
<dbReference type="Pfam" id="PF00975">
    <property type="entry name" value="Thioesterase"/>
    <property type="match status" value="1"/>
</dbReference>
<dbReference type="NCBIfam" id="NF003417">
    <property type="entry name" value="PRK04813.1"/>
    <property type="match status" value="4"/>
</dbReference>
<evidence type="ECO:0000256" key="2">
    <source>
        <dbReference type="ARBA" id="ARBA00022450"/>
    </source>
</evidence>
<dbReference type="InterPro" id="IPR009081">
    <property type="entry name" value="PP-bd_ACP"/>
</dbReference>
<dbReference type="InterPro" id="IPR010071">
    <property type="entry name" value="AA_adenyl_dom"/>
</dbReference>
<dbReference type="InterPro" id="IPR042099">
    <property type="entry name" value="ANL_N_sf"/>
</dbReference>
<proteinExistence type="predicted"/>
<dbReference type="InterPro" id="IPR001242">
    <property type="entry name" value="Condensation_dom"/>
</dbReference>
<reference evidence="6 7" key="1">
    <citation type="submission" date="2024-06" db="EMBL/GenBank/DDBJ databases">
        <title>The Natural Products Discovery Center: Release of the First 8490 Sequenced Strains for Exploring Actinobacteria Biosynthetic Diversity.</title>
        <authorList>
            <person name="Kalkreuter E."/>
            <person name="Kautsar S.A."/>
            <person name="Yang D."/>
            <person name="Bader C.D."/>
            <person name="Teijaro C.N."/>
            <person name="Fluegel L."/>
            <person name="Davis C.M."/>
            <person name="Simpson J.R."/>
            <person name="Lauterbach L."/>
            <person name="Steele A.D."/>
            <person name="Gui C."/>
            <person name="Meng S."/>
            <person name="Li G."/>
            <person name="Viehrig K."/>
            <person name="Ye F."/>
            <person name="Su P."/>
            <person name="Kiefer A.F."/>
            <person name="Nichols A."/>
            <person name="Cepeda A.J."/>
            <person name="Yan W."/>
            <person name="Fan B."/>
            <person name="Jiang Y."/>
            <person name="Adhikari A."/>
            <person name="Zheng C.-J."/>
            <person name="Schuster L."/>
            <person name="Cowan T.M."/>
            <person name="Smanski M.J."/>
            <person name="Chevrette M.G."/>
            <person name="De Carvalho L.P.S."/>
            <person name="Shen B."/>
        </authorList>
    </citation>
    <scope>NUCLEOTIDE SEQUENCE [LARGE SCALE GENOMIC DNA]</scope>
    <source>
        <strain evidence="6 7">NPDC001615</strain>
    </source>
</reference>
<dbReference type="NCBIfam" id="TIGR01733">
    <property type="entry name" value="AA-adenyl-dom"/>
    <property type="match status" value="4"/>
</dbReference>
<dbReference type="CDD" id="cd17646">
    <property type="entry name" value="A_NRPS_AB3403-like"/>
    <property type="match status" value="1"/>
</dbReference>
<dbReference type="InterPro" id="IPR001031">
    <property type="entry name" value="Thioesterase"/>
</dbReference>
<dbReference type="InterPro" id="IPR025110">
    <property type="entry name" value="AMP-bd_C"/>
</dbReference>
<dbReference type="CDD" id="cd19544">
    <property type="entry name" value="E-C_NRPS"/>
    <property type="match status" value="2"/>
</dbReference>
<feature type="region of interest" description="Disordered" evidence="4">
    <location>
        <begin position="3809"/>
        <end position="3847"/>
    </location>
</feature>
<feature type="domain" description="Carrier" evidence="5">
    <location>
        <begin position="4220"/>
        <end position="4295"/>
    </location>
</feature>
<protein>
    <submittedName>
        <fullName evidence="6">Amino acid adenylation domain-containing protein</fullName>
    </submittedName>
</protein>
<dbReference type="Gene3D" id="3.40.50.1820">
    <property type="entry name" value="alpha/beta hydrolase"/>
    <property type="match status" value="2"/>
</dbReference>
<dbReference type="Pfam" id="PF13193">
    <property type="entry name" value="AMP-binding_C"/>
    <property type="match status" value="4"/>
</dbReference>
<evidence type="ECO:0000313" key="6">
    <source>
        <dbReference type="EMBL" id="MER6167721.1"/>
    </source>
</evidence>
<dbReference type="CDD" id="cd17643">
    <property type="entry name" value="A_NRPS_Cytc1-like"/>
    <property type="match status" value="1"/>
</dbReference>
<feature type="region of interest" description="Disordered" evidence="4">
    <location>
        <begin position="3208"/>
        <end position="3228"/>
    </location>
</feature>